<comment type="similarity">
    <text evidence="9">Belongs to the bacterial CoaD family.</text>
</comment>
<feature type="binding site" evidence="9">
    <location>
        <position position="85"/>
    </location>
    <ligand>
        <name>substrate</name>
    </ligand>
</feature>
<dbReference type="SUPFAM" id="SSF52374">
    <property type="entry name" value="Nucleotidylyl transferase"/>
    <property type="match status" value="1"/>
</dbReference>
<dbReference type="InterPro" id="IPR001980">
    <property type="entry name" value="PPAT"/>
</dbReference>
<dbReference type="RefSeq" id="WP_380137344.1">
    <property type="nucleotide sequence ID" value="NZ_JBHLUI010000008.1"/>
</dbReference>
<dbReference type="HAMAP" id="MF_00151">
    <property type="entry name" value="PPAT_bact"/>
    <property type="match status" value="1"/>
</dbReference>
<evidence type="ECO:0000256" key="9">
    <source>
        <dbReference type="HAMAP-Rule" id="MF_00151"/>
    </source>
</evidence>
<dbReference type="Gene3D" id="3.40.50.620">
    <property type="entry name" value="HUPs"/>
    <property type="match status" value="1"/>
</dbReference>
<dbReference type="GO" id="GO:0004595">
    <property type="term" value="F:pantetheine-phosphate adenylyltransferase activity"/>
    <property type="evidence" value="ECO:0007669"/>
    <property type="project" value="UniProtKB-EC"/>
</dbReference>
<keyword evidence="3 9" id="KW-0548">Nucleotidyltransferase</keyword>
<feature type="domain" description="Cytidyltransferase-like" evidence="10">
    <location>
        <begin position="11"/>
        <end position="144"/>
    </location>
</feature>
<dbReference type="PRINTS" id="PR01020">
    <property type="entry name" value="LPSBIOSNTHSS"/>
</dbReference>
<comment type="pathway">
    <text evidence="9">Cofactor biosynthesis; coenzyme A biosynthesis; CoA from (R)-pantothenate: step 4/5.</text>
</comment>
<feature type="binding site" evidence="9">
    <location>
        <position position="15"/>
    </location>
    <ligand>
        <name>substrate</name>
    </ligand>
</feature>
<dbReference type="InterPro" id="IPR014729">
    <property type="entry name" value="Rossmann-like_a/b/a_fold"/>
</dbReference>
<comment type="catalytic activity">
    <reaction evidence="8 9">
        <text>(R)-4'-phosphopantetheine + ATP + H(+) = 3'-dephospho-CoA + diphosphate</text>
        <dbReference type="Rhea" id="RHEA:19801"/>
        <dbReference type="ChEBI" id="CHEBI:15378"/>
        <dbReference type="ChEBI" id="CHEBI:30616"/>
        <dbReference type="ChEBI" id="CHEBI:33019"/>
        <dbReference type="ChEBI" id="CHEBI:57328"/>
        <dbReference type="ChEBI" id="CHEBI:61723"/>
        <dbReference type="EC" id="2.7.7.3"/>
    </reaction>
</comment>
<keyword evidence="6 9" id="KW-0460">Magnesium</keyword>
<dbReference type="EMBL" id="JBHMDM010000007">
    <property type="protein sequence ID" value="MFB9378155.1"/>
    <property type="molecule type" value="Genomic_DNA"/>
</dbReference>
<feature type="binding site" evidence="9">
    <location>
        <position position="99"/>
    </location>
    <ligand>
        <name>substrate</name>
    </ligand>
</feature>
<gene>
    <name evidence="9 11" type="primary">coaD</name>
    <name evidence="11" type="ORF">ACFFVI_14375</name>
</gene>
<feature type="binding site" evidence="9">
    <location>
        <begin position="134"/>
        <end position="140"/>
    </location>
    <ligand>
        <name>ATP</name>
        <dbReference type="ChEBI" id="CHEBI:30616"/>
    </ligand>
</feature>
<evidence type="ECO:0000256" key="8">
    <source>
        <dbReference type="ARBA" id="ARBA00029346"/>
    </source>
</evidence>
<feature type="binding site" evidence="9">
    <location>
        <begin position="15"/>
        <end position="16"/>
    </location>
    <ligand>
        <name>ATP</name>
        <dbReference type="ChEBI" id="CHEBI:30616"/>
    </ligand>
</feature>
<accession>A0ABV5LVP3</accession>
<protein>
    <recommendedName>
        <fullName evidence="9">Phosphopantetheine adenylyltransferase</fullName>
        <ecNumber evidence="9">2.7.7.3</ecNumber>
    </recommendedName>
    <alternativeName>
        <fullName evidence="9">Dephospho-CoA pyrophosphorylase</fullName>
    </alternativeName>
    <alternativeName>
        <fullName evidence="9">Pantetheine-phosphate adenylyltransferase</fullName>
        <shortName evidence="9">PPAT</shortName>
    </alternativeName>
</protein>
<dbReference type="CDD" id="cd02163">
    <property type="entry name" value="PPAT"/>
    <property type="match status" value="1"/>
</dbReference>
<dbReference type="NCBIfam" id="TIGR00125">
    <property type="entry name" value="cyt_tran_rel"/>
    <property type="match status" value="1"/>
</dbReference>
<evidence type="ECO:0000256" key="7">
    <source>
        <dbReference type="ARBA" id="ARBA00022993"/>
    </source>
</evidence>
<evidence type="ECO:0000313" key="11">
    <source>
        <dbReference type="EMBL" id="MFB9378155.1"/>
    </source>
</evidence>
<keyword evidence="2 9" id="KW-0808">Transferase</keyword>
<keyword evidence="4 9" id="KW-0547">Nucleotide-binding</keyword>
<keyword evidence="12" id="KW-1185">Reference proteome</keyword>
<evidence type="ECO:0000256" key="4">
    <source>
        <dbReference type="ARBA" id="ARBA00022741"/>
    </source>
</evidence>
<evidence type="ECO:0000256" key="6">
    <source>
        <dbReference type="ARBA" id="ARBA00022842"/>
    </source>
</evidence>
<evidence type="ECO:0000313" key="12">
    <source>
        <dbReference type="Proteomes" id="UP001589748"/>
    </source>
</evidence>
<comment type="function">
    <text evidence="9">Reversibly transfers an adenylyl group from ATP to 4'-phosphopantetheine, yielding dephospho-CoA (dPCoA) and pyrophosphate.</text>
</comment>
<evidence type="ECO:0000256" key="2">
    <source>
        <dbReference type="ARBA" id="ARBA00022679"/>
    </source>
</evidence>
<dbReference type="PANTHER" id="PTHR21342">
    <property type="entry name" value="PHOSPHOPANTETHEINE ADENYLYLTRANSFERASE"/>
    <property type="match status" value="1"/>
</dbReference>
<keyword evidence="7 9" id="KW-0173">Coenzyme A biosynthesis</keyword>
<organism evidence="11 12">
    <name type="scientific">Kineococcus gynurae</name>
    <dbReference type="NCBI Taxonomy" id="452979"/>
    <lineage>
        <taxon>Bacteria</taxon>
        <taxon>Bacillati</taxon>
        <taxon>Actinomycetota</taxon>
        <taxon>Actinomycetes</taxon>
        <taxon>Kineosporiales</taxon>
        <taxon>Kineosporiaceae</taxon>
        <taxon>Kineococcus</taxon>
    </lineage>
</organism>
<comment type="subcellular location">
    <subcellularLocation>
        <location evidence="9">Cytoplasm</location>
    </subcellularLocation>
</comment>
<feature type="binding site" evidence="9">
    <location>
        <position position="110"/>
    </location>
    <ligand>
        <name>ATP</name>
        <dbReference type="ChEBI" id="CHEBI:30616"/>
    </ligand>
</feature>
<dbReference type="InterPro" id="IPR004821">
    <property type="entry name" value="Cyt_trans-like"/>
</dbReference>
<feature type="binding site" evidence="9">
    <location>
        <position position="47"/>
    </location>
    <ligand>
        <name>substrate</name>
    </ligand>
</feature>
<feature type="site" description="Transition state stabilizer" evidence="9">
    <location>
        <position position="23"/>
    </location>
</feature>
<dbReference type="Pfam" id="PF01467">
    <property type="entry name" value="CTP_transf_like"/>
    <property type="match status" value="1"/>
</dbReference>
<keyword evidence="1 9" id="KW-0963">Cytoplasm</keyword>
<dbReference type="PANTHER" id="PTHR21342:SF1">
    <property type="entry name" value="PHOSPHOPANTETHEINE ADENYLYLTRANSFERASE"/>
    <property type="match status" value="1"/>
</dbReference>
<comment type="subunit">
    <text evidence="9">Homohexamer.</text>
</comment>
<evidence type="ECO:0000259" key="10">
    <source>
        <dbReference type="Pfam" id="PF01467"/>
    </source>
</evidence>
<feature type="binding site" evidence="9">
    <location>
        <begin position="100"/>
        <end position="102"/>
    </location>
    <ligand>
        <name>ATP</name>
        <dbReference type="ChEBI" id="CHEBI:30616"/>
    </ligand>
</feature>
<name>A0ABV5LVP3_9ACTN</name>
<dbReference type="NCBIfam" id="TIGR01510">
    <property type="entry name" value="coaD_prev_kdtB"/>
    <property type="match status" value="1"/>
</dbReference>
<dbReference type="Proteomes" id="UP001589748">
    <property type="component" value="Unassembled WGS sequence"/>
</dbReference>
<comment type="cofactor">
    <cofactor evidence="9">
        <name>Mg(2+)</name>
        <dbReference type="ChEBI" id="CHEBI:18420"/>
    </cofactor>
</comment>
<evidence type="ECO:0000256" key="3">
    <source>
        <dbReference type="ARBA" id="ARBA00022695"/>
    </source>
</evidence>
<reference evidence="11 12" key="1">
    <citation type="submission" date="2024-09" db="EMBL/GenBank/DDBJ databases">
        <authorList>
            <person name="Sun Q."/>
            <person name="Mori K."/>
        </authorList>
    </citation>
    <scope>NUCLEOTIDE SEQUENCE [LARGE SCALE GENOMIC DNA]</scope>
    <source>
        <strain evidence="11 12">TISTR 1856</strain>
    </source>
</reference>
<proteinExistence type="inferred from homology"/>
<dbReference type="EC" id="2.7.7.3" evidence="9"/>
<feature type="binding site" evidence="9">
    <location>
        <position position="23"/>
    </location>
    <ligand>
        <name>ATP</name>
        <dbReference type="ChEBI" id="CHEBI:30616"/>
    </ligand>
</feature>
<evidence type="ECO:0000256" key="1">
    <source>
        <dbReference type="ARBA" id="ARBA00022490"/>
    </source>
</evidence>
<keyword evidence="5 9" id="KW-0067">ATP-binding</keyword>
<evidence type="ECO:0000256" key="5">
    <source>
        <dbReference type="ARBA" id="ARBA00022840"/>
    </source>
</evidence>
<sequence>MPVERGPRRAVCPGSFDPLTLGHLDVLLRAADLVDEVHVAVAANPAKSSLFTAEERVALVREVLAGTEDPRAGRVRVAPMTAGLLVEHCREVGAGMIVKGLRSSTDYAYEVPMALMNRDLSGVETVFVVGDPRYGHVSSSLVKEVARHGGGIAHAVPSLVERALRERLGR</sequence>
<comment type="caution">
    <text evidence="11">The sequence shown here is derived from an EMBL/GenBank/DDBJ whole genome shotgun (WGS) entry which is preliminary data.</text>
</comment>